<keyword evidence="1" id="KW-0812">Transmembrane</keyword>
<keyword evidence="1" id="KW-1133">Transmembrane helix</keyword>
<keyword evidence="3" id="KW-1185">Reference proteome</keyword>
<evidence type="ECO:0000313" key="2">
    <source>
        <dbReference type="EMBL" id="KFF16878.1"/>
    </source>
</evidence>
<keyword evidence="1" id="KW-0472">Membrane</keyword>
<dbReference type="Proteomes" id="UP000028709">
    <property type="component" value="Unassembled WGS sequence"/>
</dbReference>
<feature type="transmembrane region" description="Helical" evidence="1">
    <location>
        <begin position="90"/>
        <end position="110"/>
    </location>
</feature>
<dbReference type="EMBL" id="JPRJ01000048">
    <property type="protein sequence ID" value="KFF16878.1"/>
    <property type="molecule type" value="Genomic_DNA"/>
</dbReference>
<dbReference type="eggNOG" id="ENOG5030MX6">
    <property type="taxonomic scope" value="Bacteria"/>
</dbReference>
<sequence length="111" mass="13065">MKSAIFDENLYRIHVPYRKHLTFENKLVRSGIEYWVDFEMHVPGSHLFTLGFYFNKNDANAIQTLLKKHSIQATDHLKTPSRFQQSHSFFILYIMSLITLLITGLLTLSYL</sequence>
<name>A0A086AJL4_9FLAO</name>
<dbReference type="KEGG" id="cpip:CJF12_17045"/>
<evidence type="ECO:0000256" key="1">
    <source>
        <dbReference type="SAM" id="Phobius"/>
    </source>
</evidence>
<dbReference type="AlphaFoldDB" id="A0A086AJL4"/>
<organism evidence="2 3">
    <name type="scientific">Chryseobacterium piperi</name>
    <dbReference type="NCBI Taxonomy" id="558152"/>
    <lineage>
        <taxon>Bacteria</taxon>
        <taxon>Pseudomonadati</taxon>
        <taxon>Bacteroidota</taxon>
        <taxon>Flavobacteriia</taxon>
        <taxon>Flavobacteriales</taxon>
        <taxon>Weeksellaceae</taxon>
        <taxon>Chryseobacterium group</taxon>
        <taxon>Chryseobacterium</taxon>
    </lineage>
</organism>
<comment type="caution">
    <text evidence="2">The sequence shown here is derived from an EMBL/GenBank/DDBJ whole genome shotgun (WGS) entry which is preliminary data.</text>
</comment>
<evidence type="ECO:0000313" key="3">
    <source>
        <dbReference type="Proteomes" id="UP000028709"/>
    </source>
</evidence>
<dbReference type="OrthoDB" id="1275227at2"/>
<proteinExistence type="predicted"/>
<accession>A0A086AJL4</accession>
<reference evidence="2 3" key="1">
    <citation type="submission" date="2014-07" db="EMBL/GenBank/DDBJ databases">
        <title>Genome of Chryseobacterium piperi CTM.</title>
        <authorList>
            <person name="Pipes S.E."/>
            <person name="Stropko S.J."/>
            <person name="Newman J.D."/>
        </authorList>
    </citation>
    <scope>NUCLEOTIDE SEQUENCE [LARGE SCALE GENOMIC DNA]</scope>
    <source>
        <strain evidence="2 3">CTM</strain>
    </source>
</reference>
<dbReference type="RefSeq" id="WP_034687380.1">
    <property type="nucleotide sequence ID" value="NZ_CP023049.2"/>
</dbReference>
<gene>
    <name evidence="2" type="ORF">IQ37_17450</name>
</gene>
<protein>
    <submittedName>
        <fullName evidence="2">Uncharacterized protein</fullName>
    </submittedName>
</protein>